<reference evidence="2" key="2">
    <citation type="submission" date="2020-09" db="EMBL/GenBank/DDBJ databases">
        <authorList>
            <person name="Sun Q."/>
            <person name="Kim S."/>
        </authorList>
    </citation>
    <scope>NUCLEOTIDE SEQUENCE</scope>
    <source>
        <strain evidence="2">KCTC 12719</strain>
    </source>
</reference>
<keyword evidence="1" id="KW-0732">Signal</keyword>
<dbReference type="Pfam" id="PF13645">
    <property type="entry name" value="YkuD_2"/>
    <property type="match status" value="1"/>
</dbReference>
<dbReference type="EMBL" id="BMXB01000001">
    <property type="protein sequence ID" value="GHA27554.1"/>
    <property type="molecule type" value="Genomic_DNA"/>
</dbReference>
<evidence type="ECO:0000313" key="2">
    <source>
        <dbReference type="EMBL" id="GHA27554.1"/>
    </source>
</evidence>
<protein>
    <recommendedName>
        <fullName evidence="4">L,D-transpeptidase catalytic domain</fullName>
    </recommendedName>
</protein>
<evidence type="ECO:0000313" key="3">
    <source>
        <dbReference type="Proteomes" id="UP000610456"/>
    </source>
</evidence>
<keyword evidence="3" id="KW-1185">Reference proteome</keyword>
<dbReference type="AlphaFoldDB" id="A0A918S750"/>
<sequence>MLNKFLLLTAFVTASFAFTTNLGSTTYLSEKEEVIDEVTSEKTTIALTADEEINLLYKTFSDNNVSMPSLISFKSALTGYAILVDEGKIKNELLTIVDFSLSSDKKRMWILDMTTNEVLYHTYVAHGRNTGGKMATKFSNKSNSFQSSLGFYVTAETYYGKNGLSLFIDGMEEGINSNARNRYVVMHGAAYANPDFIEKTGRLGRSLGCPAIPQALTKEVIELIKGESALFIYHPNKEYAKNSKYVNQAV</sequence>
<feature type="chain" id="PRO_5037965661" description="L,D-transpeptidase catalytic domain" evidence="1">
    <location>
        <begin position="18"/>
        <end position="250"/>
    </location>
</feature>
<evidence type="ECO:0000256" key="1">
    <source>
        <dbReference type="SAM" id="SignalP"/>
    </source>
</evidence>
<dbReference type="PANTHER" id="PTHR38477">
    <property type="entry name" value="HYPOTHETICAL EXPORTED PROTEIN"/>
    <property type="match status" value="1"/>
</dbReference>
<reference evidence="2" key="1">
    <citation type="journal article" date="2014" name="Int. J. Syst. Evol. Microbiol.">
        <title>Complete genome sequence of Corynebacterium casei LMG S-19264T (=DSM 44701T), isolated from a smear-ripened cheese.</title>
        <authorList>
            <consortium name="US DOE Joint Genome Institute (JGI-PGF)"/>
            <person name="Walter F."/>
            <person name="Albersmeier A."/>
            <person name="Kalinowski J."/>
            <person name="Ruckert C."/>
        </authorList>
    </citation>
    <scope>NUCLEOTIDE SEQUENCE</scope>
    <source>
        <strain evidence="2">KCTC 12719</strain>
    </source>
</reference>
<accession>A0A918S750</accession>
<dbReference type="PANTHER" id="PTHR38477:SF1">
    <property type="entry name" value="MUREIN L,D-TRANSPEPTIDASE CATALYTIC DOMAIN FAMILY PROTEIN"/>
    <property type="match status" value="1"/>
</dbReference>
<name>A0A918S750_9FLAO</name>
<gene>
    <name evidence="2" type="ORF">GCM10007103_06210</name>
</gene>
<dbReference type="Proteomes" id="UP000610456">
    <property type="component" value="Unassembled WGS sequence"/>
</dbReference>
<dbReference type="RefSeq" id="WP_189603226.1">
    <property type="nucleotide sequence ID" value="NZ_BMXB01000001.1"/>
</dbReference>
<comment type="caution">
    <text evidence="2">The sequence shown here is derived from an EMBL/GenBank/DDBJ whole genome shotgun (WGS) entry which is preliminary data.</text>
</comment>
<feature type="signal peptide" evidence="1">
    <location>
        <begin position="1"/>
        <end position="17"/>
    </location>
</feature>
<evidence type="ECO:0008006" key="4">
    <source>
        <dbReference type="Google" id="ProtNLM"/>
    </source>
</evidence>
<proteinExistence type="predicted"/>
<dbReference type="InterPro" id="IPR032676">
    <property type="entry name" value="YkuD_2"/>
</dbReference>
<organism evidence="2 3">
    <name type="scientific">Salinimicrobium marinum</name>
    <dbReference type="NCBI Taxonomy" id="680283"/>
    <lineage>
        <taxon>Bacteria</taxon>
        <taxon>Pseudomonadati</taxon>
        <taxon>Bacteroidota</taxon>
        <taxon>Flavobacteriia</taxon>
        <taxon>Flavobacteriales</taxon>
        <taxon>Flavobacteriaceae</taxon>
        <taxon>Salinimicrobium</taxon>
    </lineage>
</organism>